<evidence type="ECO:0000256" key="3">
    <source>
        <dbReference type="ARBA" id="ARBA00023315"/>
    </source>
</evidence>
<proteinExistence type="predicted"/>
<name>A0A1M7APX4_9FIRM</name>
<dbReference type="SUPFAM" id="SSF52777">
    <property type="entry name" value="CoA-dependent acyltransferases"/>
    <property type="match status" value="1"/>
</dbReference>
<evidence type="ECO:0000259" key="4">
    <source>
        <dbReference type="Pfam" id="PF00198"/>
    </source>
</evidence>
<evidence type="ECO:0000256" key="1">
    <source>
        <dbReference type="ARBA" id="ARBA00001938"/>
    </source>
</evidence>
<feature type="domain" description="2-oxoacid dehydrogenase acyltransferase catalytic" evidence="4">
    <location>
        <begin position="140"/>
        <end position="248"/>
    </location>
</feature>
<dbReference type="Gene3D" id="3.30.559.10">
    <property type="entry name" value="Chloramphenicol acetyltransferase-like domain"/>
    <property type="match status" value="1"/>
</dbReference>
<dbReference type="EMBL" id="FRAC01000033">
    <property type="protein sequence ID" value="SHL44823.1"/>
    <property type="molecule type" value="Genomic_DNA"/>
</dbReference>
<dbReference type="RefSeq" id="WP_073279846.1">
    <property type="nucleotide sequence ID" value="NZ_FRAC01000033.1"/>
</dbReference>
<evidence type="ECO:0000313" key="6">
    <source>
        <dbReference type="Proteomes" id="UP000184386"/>
    </source>
</evidence>
<keyword evidence="6" id="KW-1185">Reference proteome</keyword>
<evidence type="ECO:0000313" key="5">
    <source>
        <dbReference type="EMBL" id="SHL44823.1"/>
    </source>
</evidence>
<feature type="domain" description="2-oxoacid dehydrogenase acyltransferase catalytic" evidence="4">
    <location>
        <begin position="24"/>
        <end position="134"/>
    </location>
</feature>
<dbReference type="STRING" id="1121322.SAMN02745136_04925"/>
<keyword evidence="3" id="KW-0012">Acyltransferase</keyword>
<dbReference type="Pfam" id="PF00198">
    <property type="entry name" value="2-oxoacid_dh"/>
    <property type="match status" value="2"/>
</dbReference>
<dbReference type="InterPro" id="IPR023213">
    <property type="entry name" value="CAT-like_dom_sf"/>
</dbReference>
<sequence>MQQLLTQKDIMFRRFQIQKYRAEGMVPTVTMMITVDVTHLLELRAIANRNNQSSTHITITHLVTKAVADALKNYPLLFSFFTSKDIIENNELVISIPVEVEQHVEYIALHHPDRKSLGSIAKETTEELDKIRSGNGAFLKTLKRLMENPRGSDLDPMEFCRQHLGNFPISNFGSFHVDSGSIAIAQPIISGICIGSVKPSTYMQSGQWREAKVLPLTISFDHRPVDGAYAGKFLNSVKKLLECPERLFENN</sequence>
<dbReference type="InterPro" id="IPR050743">
    <property type="entry name" value="2-oxoacid_DH_E2_comp"/>
</dbReference>
<reference evidence="5 6" key="1">
    <citation type="submission" date="2016-11" db="EMBL/GenBank/DDBJ databases">
        <authorList>
            <person name="Jaros S."/>
            <person name="Januszkiewicz K."/>
            <person name="Wedrychowicz H."/>
        </authorList>
    </citation>
    <scope>NUCLEOTIDE SEQUENCE [LARGE SCALE GENOMIC DNA]</scope>
    <source>
        <strain evidence="5 6">DSM 15929</strain>
    </source>
</reference>
<keyword evidence="2 5" id="KW-0808">Transferase</keyword>
<dbReference type="GO" id="GO:0005737">
    <property type="term" value="C:cytoplasm"/>
    <property type="evidence" value="ECO:0007669"/>
    <property type="project" value="TreeGrafter"/>
</dbReference>
<keyword evidence="5" id="KW-0670">Pyruvate</keyword>
<dbReference type="AlphaFoldDB" id="A0A1M7APX4"/>
<comment type="cofactor">
    <cofactor evidence="1">
        <name>(R)-lipoate</name>
        <dbReference type="ChEBI" id="CHEBI:83088"/>
    </cofactor>
</comment>
<protein>
    <submittedName>
        <fullName evidence="5">Pyruvate dehydrogenase E2 component (Dihydrolipoamide acetyltransferase)</fullName>
    </submittedName>
</protein>
<dbReference type="Proteomes" id="UP000184386">
    <property type="component" value="Unassembled WGS sequence"/>
</dbReference>
<gene>
    <name evidence="5" type="ORF">SAMN02745136_04925</name>
</gene>
<accession>A0A1M7APX4</accession>
<dbReference type="GO" id="GO:0016407">
    <property type="term" value="F:acetyltransferase activity"/>
    <property type="evidence" value="ECO:0007669"/>
    <property type="project" value="TreeGrafter"/>
</dbReference>
<evidence type="ECO:0000256" key="2">
    <source>
        <dbReference type="ARBA" id="ARBA00022679"/>
    </source>
</evidence>
<dbReference type="PANTHER" id="PTHR43178">
    <property type="entry name" value="DIHYDROLIPOAMIDE ACETYLTRANSFERASE COMPONENT OF PYRUVATE DEHYDROGENASE COMPLEX"/>
    <property type="match status" value="1"/>
</dbReference>
<dbReference type="PANTHER" id="PTHR43178:SF5">
    <property type="entry name" value="LIPOAMIDE ACYLTRANSFERASE COMPONENT OF BRANCHED-CHAIN ALPHA-KETO ACID DEHYDROGENASE COMPLEX, MITOCHONDRIAL"/>
    <property type="match status" value="1"/>
</dbReference>
<dbReference type="GO" id="GO:0031405">
    <property type="term" value="F:lipoic acid binding"/>
    <property type="evidence" value="ECO:0007669"/>
    <property type="project" value="TreeGrafter"/>
</dbReference>
<dbReference type="InterPro" id="IPR001078">
    <property type="entry name" value="2-oxoacid_DH_actylTfrase"/>
</dbReference>
<organism evidence="5 6">
    <name type="scientific">Anaerocolumna jejuensis DSM 15929</name>
    <dbReference type="NCBI Taxonomy" id="1121322"/>
    <lineage>
        <taxon>Bacteria</taxon>
        <taxon>Bacillati</taxon>
        <taxon>Bacillota</taxon>
        <taxon>Clostridia</taxon>
        <taxon>Lachnospirales</taxon>
        <taxon>Lachnospiraceae</taxon>
        <taxon>Anaerocolumna</taxon>
    </lineage>
</organism>